<reference evidence="7" key="1">
    <citation type="submission" date="2022-12" db="EMBL/GenBank/DDBJ databases">
        <title>Gycomyces niveus sp.nov.,a novel actinomycete isolated from soil in Shouguan.</title>
        <authorList>
            <person name="Yang X."/>
        </authorList>
    </citation>
    <scope>NUCLEOTIDE SEQUENCE</scope>
    <source>
        <strain evidence="7">NEAU-A15</strain>
    </source>
</reference>
<comment type="caution">
    <text evidence="7">The sequence shown here is derived from an EMBL/GenBank/DDBJ whole genome shotgun (WGS) entry which is preliminary data.</text>
</comment>
<dbReference type="PANTHER" id="PTHR13847:SF274">
    <property type="entry name" value="RIESKE 2FE-2S IRON-SULFUR PROTEIN YHFW-RELATED"/>
    <property type="match status" value="1"/>
</dbReference>
<evidence type="ECO:0000256" key="4">
    <source>
        <dbReference type="ARBA" id="ARBA00023014"/>
    </source>
</evidence>
<dbReference type="GO" id="GO:0016020">
    <property type="term" value="C:membrane"/>
    <property type="evidence" value="ECO:0007669"/>
    <property type="project" value="InterPro"/>
</dbReference>
<organism evidence="7 8">
    <name type="scientific">Glycomyces luteolus</name>
    <dbReference type="NCBI Taxonomy" id="2670330"/>
    <lineage>
        <taxon>Bacteria</taxon>
        <taxon>Bacillati</taxon>
        <taxon>Actinomycetota</taxon>
        <taxon>Actinomycetes</taxon>
        <taxon>Glycomycetales</taxon>
        <taxon>Glycomycetaceae</taxon>
        <taxon>Glycomyces</taxon>
    </lineage>
</organism>
<evidence type="ECO:0000259" key="6">
    <source>
        <dbReference type="PROSITE" id="PS51296"/>
    </source>
</evidence>
<keyword evidence="4" id="KW-0411">Iron-sulfur</keyword>
<evidence type="ECO:0000256" key="5">
    <source>
        <dbReference type="ARBA" id="ARBA00023157"/>
    </source>
</evidence>
<dbReference type="RefSeq" id="WP_270108001.1">
    <property type="nucleotide sequence ID" value="NZ_JAPZVP010000001.1"/>
</dbReference>
<evidence type="ECO:0000313" key="8">
    <source>
        <dbReference type="Proteomes" id="UP001146067"/>
    </source>
</evidence>
<keyword evidence="3" id="KW-0408">Iron</keyword>
<dbReference type="AlphaFoldDB" id="A0A9X3P6Q6"/>
<dbReference type="InterPro" id="IPR036188">
    <property type="entry name" value="FAD/NAD-bd_sf"/>
</dbReference>
<evidence type="ECO:0000256" key="2">
    <source>
        <dbReference type="ARBA" id="ARBA00022723"/>
    </source>
</evidence>
<feature type="domain" description="Rieske" evidence="6">
    <location>
        <begin position="420"/>
        <end position="506"/>
    </location>
</feature>
<sequence>MKPLFQPESYWIASTEATAYPPVEGEVAAEVAVVGGGIAGLCTAWELARAGRSVAVVEAERIVTGTTGNTTAKLSAQHGAIYAHLRHAFGDDSARGYADAQTDAIEHVAALADELGIDCDFERSPSFVYAESEDGVEALREEAEAAREAGLDAAFTTDTGLPFPVAGAVRVEGQAQFHPRRFLLALAADFIAHGGKIFERSRVTGLESVDGGHVLAVDGGGSVRCDEVVMATQFPVIVDTIKLYARLMPRREMVVAAPIPVSADPGGMYLTREDHLRSVRTAPYGEGRRLLIVTGEAATPGELDASLRLERLTAWASGRFDTGPIAYRWAAQDYTTTDRVPFVGELSGKDGVYVACGFGGWGMSNGVAAARIIAGAMGGEPRPWAELFGPGRFHLLKEAGRLAANQANVVRHYIGDRMRTVPVEPDELAPGEGAVMRLDGALRAVYRDEDGGLRVLSSTCTHLGCVVGFNDAEHTWECPCHGSRFSTGGAVLQGPAAAPLERHPHH</sequence>
<dbReference type="Pfam" id="PF01266">
    <property type="entry name" value="DAO"/>
    <property type="match status" value="1"/>
</dbReference>
<dbReference type="InterPro" id="IPR006076">
    <property type="entry name" value="FAD-dep_OxRdtase"/>
</dbReference>
<dbReference type="Gene3D" id="3.50.50.60">
    <property type="entry name" value="FAD/NAD(P)-binding domain"/>
    <property type="match status" value="1"/>
</dbReference>
<dbReference type="InterPro" id="IPR017941">
    <property type="entry name" value="Rieske_2Fe-2S"/>
</dbReference>
<keyword evidence="1" id="KW-0001">2Fe-2S</keyword>
<dbReference type="InterPro" id="IPR036922">
    <property type="entry name" value="Rieske_2Fe-2S_sf"/>
</dbReference>
<evidence type="ECO:0000256" key="1">
    <source>
        <dbReference type="ARBA" id="ARBA00022714"/>
    </source>
</evidence>
<accession>A0A9X3P6Q6</accession>
<dbReference type="GO" id="GO:0016705">
    <property type="term" value="F:oxidoreductase activity, acting on paired donors, with incorporation or reduction of molecular oxygen"/>
    <property type="evidence" value="ECO:0007669"/>
    <property type="project" value="UniProtKB-ARBA"/>
</dbReference>
<dbReference type="Gene3D" id="3.30.9.10">
    <property type="entry name" value="D-Amino Acid Oxidase, subunit A, domain 2"/>
    <property type="match status" value="1"/>
</dbReference>
<dbReference type="GO" id="GO:0004497">
    <property type="term" value="F:monooxygenase activity"/>
    <property type="evidence" value="ECO:0007669"/>
    <property type="project" value="UniProtKB-ARBA"/>
</dbReference>
<dbReference type="EMBL" id="JAPZVP010000001">
    <property type="protein sequence ID" value="MDA1358217.1"/>
    <property type="molecule type" value="Genomic_DNA"/>
</dbReference>
<dbReference type="InterPro" id="IPR005805">
    <property type="entry name" value="Rieske_Fe-S_prot_C"/>
</dbReference>
<dbReference type="SUPFAM" id="SSF50022">
    <property type="entry name" value="ISP domain"/>
    <property type="match status" value="1"/>
</dbReference>
<dbReference type="GO" id="GO:0005737">
    <property type="term" value="C:cytoplasm"/>
    <property type="evidence" value="ECO:0007669"/>
    <property type="project" value="TreeGrafter"/>
</dbReference>
<dbReference type="PRINTS" id="PR00162">
    <property type="entry name" value="RIESKE"/>
</dbReference>
<keyword evidence="5" id="KW-1015">Disulfide bond</keyword>
<evidence type="ECO:0000256" key="3">
    <source>
        <dbReference type="ARBA" id="ARBA00023004"/>
    </source>
</evidence>
<dbReference type="Pfam" id="PF00355">
    <property type="entry name" value="Rieske"/>
    <property type="match status" value="1"/>
</dbReference>
<dbReference type="PROSITE" id="PS51296">
    <property type="entry name" value="RIESKE"/>
    <property type="match status" value="1"/>
</dbReference>
<proteinExistence type="predicted"/>
<dbReference type="GO" id="GO:0051537">
    <property type="term" value="F:2 iron, 2 sulfur cluster binding"/>
    <property type="evidence" value="ECO:0007669"/>
    <property type="project" value="UniProtKB-KW"/>
</dbReference>
<keyword evidence="8" id="KW-1185">Reference proteome</keyword>
<protein>
    <submittedName>
        <fullName evidence="7">FAD-dependent oxidoreductase</fullName>
    </submittedName>
</protein>
<keyword evidence="2" id="KW-0479">Metal-binding</keyword>
<dbReference type="PANTHER" id="PTHR13847">
    <property type="entry name" value="SARCOSINE DEHYDROGENASE-RELATED"/>
    <property type="match status" value="1"/>
</dbReference>
<dbReference type="Gene3D" id="2.102.10.10">
    <property type="entry name" value="Rieske [2Fe-2S] iron-sulphur domain"/>
    <property type="match status" value="1"/>
</dbReference>
<name>A0A9X3P6Q6_9ACTN</name>
<dbReference type="GO" id="GO:0046872">
    <property type="term" value="F:metal ion binding"/>
    <property type="evidence" value="ECO:0007669"/>
    <property type="project" value="UniProtKB-KW"/>
</dbReference>
<gene>
    <name evidence="7" type="ORF">O1R50_01170</name>
</gene>
<evidence type="ECO:0000313" key="7">
    <source>
        <dbReference type="EMBL" id="MDA1358217.1"/>
    </source>
</evidence>
<dbReference type="Proteomes" id="UP001146067">
    <property type="component" value="Unassembled WGS sequence"/>
</dbReference>
<dbReference type="SUPFAM" id="SSF51905">
    <property type="entry name" value="FAD/NAD(P)-binding domain"/>
    <property type="match status" value="1"/>
</dbReference>